<protein>
    <submittedName>
        <fullName evidence="7">Solute carrier family 22 member 3</fullName>
    </submittedName>
</protein>
<feature type="transmembrane region" description="Helical" evidence="5">
    <location>
        <begin position="424"/>
        <end position="447"/>
    </location>
</feature>
<name>F1L4L9_ASCSU</name>
<dbReference type="SUPFAM" id="SSF103473">
    <property type="entry name" value="MFS general substrate transporter"/>
    <property type="match status" value="1"/>
</dbReference>
<dbReference type="Gene3D" id="1.20.1250.20">
    <property type="entry name" value="MFS general substrate transporter like domains"/>
    <property type="match status" value="1"/>
</dbReference>
<dbReference type="PANTHER" id="PTHR24064">
    <property type="entry name" value="SOLUTE CARRIER FAMILY 22 MEMBER"/>
    <property type="match status" value="1"/>
</dbReference>
<dbReference type="GO" id="GO:0016020">
    <property type="term" value="C:membrane"/>
    <property type="evidence" value="ECO:0007669"/>
    <property type="project" value="UniProtKB-SubCell"/>
</dbReference>
<feature type="transmembrane region" description="Helical" evidence="5">
    <location>
        <begin position="157"/>
        <end position="180"/>
    </location>
</feature>
<evidence type="ECO:0000313" key="7">
    <source>
        <dbReference type="EMBL" id="ADY45073.1"/>
    </source>
</evidence>
<evidence type="ECO:0000256" key="4">
    <source>
        <dbReference type="ARBA" id="ARBA00023136"/>
    </source>
</evidence>
<evidence type="ECO:0000256" key="3">
    <source>
        <dbReference type="ARBA" id="ARBA00022989"/>
    </source>
</evidence>
<accession>F1L4L9</accession>
<organism evidence="7">
    <name type="scientific">Ascaris suum</name>
    <name type="common">Pig roundworm</name>
    <name type="synonym">Ascaris lumbricoides</name>
    <dbReference type="NCBI Taxonomy" id="6253"/>
    <lineage>
        <taxon>Eukaryota</taxon>
        <taxon>Metazoa</taxon>
        <taxon>Ecdysozoa</taxon>
        <taxon>Nematoda</taxon>
        <taxon>Chromadorea</taxon>
        <taxon>Rhabditida</taxon>
        <taxon>Spirurina</taxon>
        <taxon>Ascaridomorpha</taxon>
        <taxon>Ascaridoidea</taxon>
        <taxon>Ascarididae</taxon>
        <taxon>Ascaris</taxon>
    </lineage>
</organism>
<feature type="transmembrane region" description="Helical" evidence="5">
    <location>
        <begin position="363"/>
        <end position="384"/>
    </location>
</feature>
<feature type="transmembrane region" description="Helical" evidence="5">
    <location>
        <begin position="453"/>
        <end position="478"/>
    </location>
</feature>
<comment type="subcellular location">
    <subcellularLocation>
        <location evidence="1">Membrane</location>
        <topology evidence="1">Multi-pass membrane protein</topology>
    </subcellularLocation>
</comment>
<evidence type="ECO:0000259" key="6">
    <source>
        <dbReference type="PROSITE" id="PS50850"/>
    </source>
</evidence>
<evidence type="ECO:0000256" key="2">
    <source>
        <dbReference type="ARBA" id="ARBA00022692"/>
    </source>
</evidence>
<dbReference type="EMBL" id="JI171256">
    <property type="protein sequence ID" value="ADY45073.1"/>
    <property type="molecule type" value="mRNA"/>
</dbReference>
<evidence type="ECO:0000256" key="1">
    <source>
        <dbReference type="ARBA" id="ARBA00004141"/>
    </source>
</evidence>
<sequence>MKSAGEVPSTSPIRDVEEIFDRTSQYGRYQLFMLLVIQYSMVNAAGNYVFISFASLKPTCRDASIQTNDACQLIADCPANVTEVVFRSLYEGDIVCPHSHLPQHLQTVQAVGSGVGAILAGHIADYYGRKWVTYSGAVQMTFFGFMGAFALNWPMLAIAMLGMGFSYGVLIDASMTLACETAGKKISHRTDACFQMVVGPCRVASLCAYLIASWRGYLLAVNALSLPVLVLMLFWVESPRWLIQKKRYEEAARNINRISRWNGCNTTFCADNLLQIKVMDEHRTTCFSIGALVSTRKFLAYSFVMFMSALTVEMCVAVIIFDVQVLAGNPFLNVALYGILRLWVPLFIVLLEANAKWFGRRTLFISSQGFTVICFASVVLLSLFQPIHSLTVLRTCLAMLGGVVNSSIFFTVYKQYVMELYPTVIRALAVGAFGVVERLGGAIAPQLVTMNRWAWPGSAVAVTTTIVFISLISGWAILPETRNSSIPDVLELNGQKSSSKSCTK</sequence>
<dbReference type="AlphaFoldDB" id="F1L4L9"/>
<proteinExistence type="evidence at transcript level"/>
<keyword evidence="3 5" id="KW-1133">Transmembrane helix</keyword>
<feature type="domain" description="Major facilitator superfamily (MFS) profile" evidence="6">
    <location>
        <begin position="33"/>
        <end position="482"/>
    </location>
</feature>
<dbReference type="InterPro" id="IPR011701">
    <property type="entry name" value="MFS"/>
</dbReference>
<feature type="transmembrane region" description="Helical" evidence="5">
    <location>
        <begin position="390"/>
        <end position="412"/>
    </location>
</feature>
<reference evidence="7" key="1">
    <citation type="journal article" date="2011" name="Genome Res.">
        <title>Deep small RNA sequencing from the nematode Ascaris reveals conservation, functional diversification, and novel developmental profiles.</title>
        <authorList>
            <person name="Wang J."/>
            <person name="Czech B."/>
            <person name="Crunk A."/>
            <person name="Wallace A."/>
            <person name="Mitreva M."/>
            <person name="Hannon G.J."/>
            <person name="Davis R.E."/>
        </authorList>
    </citation>
    <scope>NUCLEOTIDE SEQUENCE</scope>
</reference>
<keyword evidence="2 5" id="KW-0812">Transmembrane</keyword>
<feature type="transmembrane region" description="Helical" evidence="5">
    <location>
        <begin position="217"/>
        <end position="236"/>
    </location>
</feature>
<feature type="transmembrane region" description="Helical" evidence="5">
    <location>
        <begin position="332"/>
        <end position="351"/>
    </location>
</feature>
<feature type="transmembrane region" description="Helical" evidence="5">
    <location>
        <begin position="31"/>
        <end position="51"/>
    </location>
</feature>
<feature type="transmembrane region" description="Helical" evidence="5">
    <location>
        <begin position="298"/>
        <end position="320"/>
    </location>
</feature>
<evidence type="ECO:0000256" key="5">
    <source>
        <dbReference type="SAM" id="Phobius"/>
    </source>
</evidence>
<dbReference type="InterPro" id="IPR036259">
    <property type="entry name" value="MFS_trans_sf"/>
</dbReference>
<dbReference type="GO" id="GO:0022857">
    <property type="term" value="F:transmembrane transporter activity"/>
    <property type="evidence" value="ECO:0007669"/>
    <property type="project" value="InterPro"/>
</dbReference>
<dbReference type="InterPro" id="IPR020846">
    <property type="entry name" value="MFS_dom"/>
</dbReference>
<keyword evidence="4 5" id="KW-0472">Membrane</keyword>
<dbReference type="PROSITE" id="PS50850">
    <property type="entry name" value="MFS"/>
    <property type="match status" value="1"/>
</dbReference>
<dbReference type="Pfam" id="PF07690">
    <property type="entry name" value="MFS_1"/>
    <property type="match status" value="1"/>
</dbReference>